<dbReference type="FunFam" id="3.40.50.150:FF:000554">
    <property type="entry name" value="Cation-transporting ATPase"/>
    <property type="match status" value="1"/>
</dbReference>
<dbReference type="RefSeq" id="WP_146398512.1">
    <property type="nucleotide sequence ID" value="NZ_SJPJ01000001.1"/>
</dbReference>
<dbReference type="Gene3D" id="3.40.50.150">
    <property type="entry name" value="Vaccinia Virus protein VP39"/>
    <property type="match status" value="1"/>
</dbReference>
<keyword evidence="2" id="KW-1185">Reference proteome</keyword>
<dbReference type="Pfam" id="PF02353">
    <property type="entry name" value="CMAS"/>
    <property type="match status" value="1"/>
</dbReference>
<proteinExistence type="predicted"/>
<dbReference type="CDD" id="cd02440">
    <property type="entry name" value="AdoMet_MTases"/>
    <property type="match status" value="1"/>
</dbReference>
<keyword evidence="1" id="KW-0808">Transferase</keyword>
<dbReference type="OrthoDB" id="9782855at2"/>
<dbReference type="PANTHER" id="PTHR43832:SF1">
    <property type="entry name" value="S-ADENOSYL-L-METHIONINE-DEPENDENT METHYLTRANSFERASES SUPERFAMILY PROTEIN"/>
    <property type="match status" value="1"/>
</dbReference>
<keyword evidence="1" id="KW-0489">Methyltransferase</keyword>
<dbReference type="AlphaFoldDB" id="A0A5C5Z5R6"/>
<organism evidence="1 2">
    <name type="scientific">Novipirellula herctigrandis</name>
    <dbReference type="NCBI Taxonomy" id="2527986"/>
    <lineage>
        <taxon>Bacteria</taxon>
        <taxon>Pseudomonadati</taxon>
        <taxon>Planctomycetota</taxon>
        <taxon>Planctomycetia</taxon>
        <taxon>Pirellulales</taxon>
        <taxon>Pirellulaceae</taxon>
        <taxon>Novipirellula</taxon>
    </lineage>
</organism>
<dbReference type="PANTHER" id="PTHR43832">
    <property type="match status" value="1"/>
</dbReference>
<dbReference type="EMBL" id="SJPJ01000001">
    <property type="protein sequence ID" value="TWT82171.1"/>
    <property type="molecule type" value="Genomic_DNA"/>
</dbReference>
<sequence length="338" mass="38991">MNLIELAESGLIPDALIRIGIRRLLAKRLQSIGTHGPDATAAFAQSLRASPLAIATDEANRQHYEVPAEFYEHVLGPRLKYSSCFYTTDETTLAEAEEVMLEMTCERAELQDGMRVLELGCGWGSLTLWMAEKFPNCEITAVSNSASQRAFIENKAAERQLLNIRVITADMRSFELAETFDRVVSVEMFEHMRNYQLLFERVAGWLEPNGKALVHVFCHRNSPYLFDTEGVSNWMGRHFFTGGQMPSEDLFGYFDESLAIEQQWQVNGMHYYRTSQDWLANLDSNRSVILDRFSQDLSPSEAKRSLQRWRMFFMACAELFRYHEGAEWFVAHYRFKKV</sequence>
<gene>
    <name evidence="1" type="primary">cfa_1</name>
    <name evidence="1" type="ORF">CA13_36320</name>
</gene>
<dbReference type="InterPro" id="IPR029063">
    <property type="entry name" value="SAM-dependent_MTases_sf"/>
</dbReference>
<dbReference type="SUPFAM" id="SSF53335">
    <property type="entry name" value="S-adenosyl-L-methionine-dependent methyltransferases"/>
    <property type="match status" value="1"/>
</dbReference>
<protein>
    <submittedName>
        <fullName evidence="1">Cyclopropane-fatty-acyl-phospholipid synthase</fullName>
        <ecNumber evidence="1">2.1.1.79</ecNumber>
    </submittedName>
</protein>
<name>A0A5C5Z5R6_9BACT</name>
<dbReference type="EC" id="2.1.1.79" evidence="1"/>
<dbReference type="GO" id="GO:0032259">
    <property type="term" value="P:methylation"/>
    <property type="evidence" value="ECO:0007669"/>
    <property type="project" value="UniProtKB-KW"/>
</dbReference>
<evidence type="ECO:0000313" key="1">
    <source>
        <dbReference type="EMBL" id="TWT82171.1"/>
    </source>
</evidence>
<accession>A0A5C5Z5R6</accession>
<comment type="caution">
    <text evidence="1">The sequence shown here is derived from an EMBL/GenBank/DDBJ whole genome shotgun (WGS) entry which is preliminary data.</text>
</comment>
<dbReference type="Proteomes" id="UP000315010">
    <property type="component" value="Unassembled WGS sequence"/>
</dbReference>
<dbReference type="GO" id="GO:0008825">
    <property type="term" value="F:cyclopropane-fatty-acyl-phospholipid synthase activity"/>
    <property type="evidence" value="ECO:0007669"/>
    <property type="project" value="UniProtKB-EC"/>
</dbReference>
<reference evidence="1 2" key="1">
    <citation type="submission" date="2019-02" db="EMBL/GenBank/DDBJ databases">
        <title>Deep-cultivation of Planctomycetes and their phenomic and genomic characterization uncovers novel biology.</title>
        <authorList>
            <person name="Wiegand S."/>
            <person name="Jogler M."/>
            <person name="Boedeker C."/>
            <person name="Pinto D."/>
            <person name="Vollmers J."/>
            <person name="Rivas-Marin E."/>
            <person name="Kohn T."/>
            <person name="Peeters S.H."/>
            <person name="Heuer A."/>
            <person name="Rast P."/>
            <person name="Oberbeckmann S."/>
            <person name="Bunk B."/>
            <person name="Jeske O."/>
            <person name="Meyerdierks A."/>
            <person name="Storesund J.E."/>
            <person name="Kallscheuer N."/>
            <person name="Luecker S."/>
            <person name="Lage O.M."/>
            <person name="Pohl T."/>
            <person name="Merkel B.J."/>
            <person name="Hornburger P."/>
            <person name="Mueller R.-W."/>
            <person name="Bruemmer F."/>
            <person name="Labrenz M."/>
            <person name="Spormann A.M."/>
            <person name="Op Den Camp H."/>
            <person name="Overmann J."/>
            <person name="Amann R."/>
            <person name="Jetten M.S.M."/>
            <person name="Mascher T."/>
            <person name="Medema M.H."/>
            <person name="Devos D.P."/>
            <person name="Kaster A.-K."/>
            <person name="Ovreas L."/>
            <person name="Rohde M."/>
            <person name="Galperin M.Y."/>
            <person name="Jogler C."/>
        </authorList>
    </citation>
    <scope>NUCLEOTIDE SEQUENCE [LARGE SCALE GENOMIC DNA]</scope>
    <source>
        <strain evidence="1 2">CA13</strain>
    </source>
</reference>
<evidence type="ECO:0000313" key="2">
    <source>
        <dbReference type="Proteomes" id="UP000315010"/>
    </source>
</evidence>